<evidence type="ECO:0000313" key="2">
    <source>
        <dbReference type="EMBL" id="KAB2342622.1"/>
    </source>
</evidence>
<feature type="region of interest" description="Disordered" evidence="1">
    <location>
        <begin position="111"/>
        <end position="139"/>
    </location>
</feature>
<dbReference type="AlphaFoldDB" id="A0A6H9YC16"/>
<dbReference type="Proteomes" id="UP000468735">
    <property type="component" value="Unassembled WGS sequence"/>
</dbReference>
<accession>A0A6H9YC16</accession>
<dbReference type="EMBL" id="WBMT01000021">
    <property type="protein sequence ID" value="KAB2342622.1"/>
    <property type="molecule type" value="Genomic_DNA"/>
</dbReference>
<evidence type="ECO:0000256" key="1">
    <source>
        <dbReference type="SAM" id="MobiDB-lite"/>
    </source>
</evidence>
<evidence type="ECO:0000313" key="3">
    <source>
        <dbReference type="Proteomes" id="UP000468735"/>
    </source>
</evidence>
<dbReference type="RefSeq" id="WP_151566619.1">
    <property type="nucleotide sequence ID" value="NZ_WBMT01000021.1"/>
</dbReference>
<comment type="caution">
    <text evidence="2">The sequence shown here is derived from an EMBL/GenBank/DDBJ whole genome shotgun (WGS) entry which is preliminary data.</text>
</comment>
<sequence length="139" mass="15882">MSHWHFTRTRVDLAANPELDLFMFLDQFPDAAAATLALAADVVNWFPFLKAKKSLADTVEKMPEHGERAAYIYRPSETALVQWSLRECMATTCAETLAAYEREIKDNLTKTHGISVTTVSRPPSMPTRPTRERQRRKRS</sequence>
<reference evidence="2 3" key="1">
    <citation type="submission" date="2019-09" db="EMBL/GenBank/DDBJ databases">
        <title>Actinomadura physcomitrii sp. nov., a novel actinomycete isolated from moss [Physcomitrium sphaericum (Ludw) Fuernr].</title>
        <authorList>
            <person name="Zhuang X."/>
            <person name="Liu C."/>
        </authorList>
    </citation>
    <scope>NUCLEOTIDE SEQUENCE [LARGE SCALE GENOMIC DNA]</scope>
    <source>
        <strain evidence="2 3">HMC1</strain>
    </source>
</reference>
<organism evidence="2 3">
    <name type="scientific">Actinomadura rudentiformis</name>
    <dbReference type="NCBI Taxonomy" id="359158"/>
    <lineage>
        <taxon>Bacteria</taxon>
        <taxon>Bacillati</taxon>
        <taxon>Actinomycetota</taxon>
        <taxon>Actinomycetes</taxon>
        <taxon>Streptosporangiales</taxon>
        <taxon>Thermomonosporaceae</taxon>
        <taxon>Actinomadura</taxon>
    </lineage>
</organism>
<keyword evidence="3" id="KW-1185">Reference proteome</keyword>
<proteinExistence type="predicted"/>
<name>A0A6H9YC16_9ACTN</name>
<protein>
    <submittedName>
        <fullName evidence="2">Uncharacterized protein</fullName>
    </submittedName>
</protein>
<gene>
    <name evidence="2" type="ORF">F8566_36850</name>
</gene>